<feature type="region of interest" description="Disordered" evidence="1">
    <location>
        <begin position="64"/>
        <end position="146"/>
    </location>
</feature>
<dbReference type="OrthoDB" id="1028647at2"/>
<reference evidence="2 3" key="1">
    <citation type="submission" date="2019-02" db="EMBL/GenBank/DDBJ databases">
        <title>Draft Genome Sequence of the Prevotella sp. BCRC 81118, Isolated from Human Feces.</title>
        <authorList>
            <person name="Huang C.-H."/>
        </authorList>
    </citation>
    <scope>NUCLEOTIDE SEQUENCE [LARGE SCALE GENOMIC DNA]</scope>
    <source>
        <strain evidence="2 3">BCRC 81118</strain>
    </source>
</reference>
<accession>A0A4Y8VDE7</accession>
<gene>
    <name evidence="2" type="ORF">EXN75_11160</name>
</gene>
<sequence length="178" mass="19808">MSPFLIFAISLTIAYAIYYAVMITRDLYGKKEEAKSNEEMFDISNITEEEAAVAVNESDGGFSVADKQYDTSFQDGTSYDEGYGMGTENNGMSDYSPETDSSGREDDVDEDEGNDVNQQKPKNTAESLQEKMDGQMESTSPIWIDGLWQDDFTESLLKQGETKPGQPNIKTIPVKDEI</sequence>
<proteinExistence type="predicted"/>
<keyword evidence="3" id="KW-1185">Reference proteome</keyword>
<feature type="region of interest" description="Disordered" evidence="1">
    <location>
        <begin position="158"/>
        <end position="178"/>
    </location>
</feature>
<feature type="compositionally biased region" description="Polar residues" evidence="1">
    <location>
        <begin position="87"/>
        <end position="99"/>
    </location>
</feature>
<organism evidence="2 3">
    <name type="scientific">Segatella hominis</name>
    <dbReference type="NCBI Taxonomy" id="2518605"/>
    <lineage>
        <taxon>Bacteria</taxon>
        <taxon>Pseudomonadati</taxon>
        <taxon>Bacteroidota</taxon>
        <taxon>Bacteroidia</taxon>
        <taxon>Bacteroidales</taxon>
        <taxon>Prevotellaceae</taxon>
        <taxon>Segatella</taxon>
    </lineage>
</organism>
<comment type="caution">
    <text evidence="2">The sequence shown here is derived from an EMBL/GenBank/DDBJ whole genome shotgun (WGS) entry which is preliminary data.</text>
</comment>
<evidence type="ECO:0000313" key="2">
    <source>
        <dbReference type="EMBL" id="TFH78760.1"/>
    </source>
</evidence>
<evidence type="ECO:0000313" key="3">
    <source>
        <dbReference type="Proteomes" id="UP000297872"/>
    </source>
</evidence>
<dbReference type="GeneID" id="302995838"/>
<dbReference type="EMBL" id="SGVY01000030">
    <property type="protein sequence ID" value="TFH78760.1"/>
    <property type="molecule type" value="Genomic_DNA"/>
</dbReference>
<evidence type="ECO:0000256" key="1">
    <source>
        <dbReference type="SAM" id="MobiDB-lite"/>
    </source>
</evidence>
<dbReference type="AlphaFoldDB" id="A0A4Y8VDE7"/>
<dbReference type="RefSeq" id="WP_134843879.1">
    <property type="nucleotide sequence ID" value="NZ_SGVY01000030.1"/>
</dbReference>
<dbReference type="Proteomes" id="UP000297872">
    <property type="component" value="Unassembled WGS sequence"/>
</dbReference>
<protein>
    <submittedName>
        <fullName evidence="2">Uncharacterized protein</fullName>
    </submittedName>
</protein>
<name>A0A4Y8VDE7_9BACT</name>
<feature type="compositionally biased region" description="Polar residues" evidence="1">
    <location>
        <begin position="118"/>
        <end position="127"/>
    </location>
</feature>